<evidence type="ECO:0000313" key="3">
    <source>
        <dbReference type="Proteomes" id="UP001529510"/>
    </source>
</evidence>
<sequence length="63" mass="7143">HQLLKLFLKDYMIVVGRGMLTQEVPYLGGKTELEFFAEGLRFPDKDFDGLITINLSLIEPSGK</sequence>
<comment type="caution">
    <text evidence="2">The sequence shown here is derived from an EMBL/GenBank/DDBJ whole genome shotgun (WGS) entry which is preliminary data.</text>
</comment>
<dbReference type="InterPro" id="IPR013733">
    <property type="entry name" value="Prot_Arg_deaminase_cen_dom"/>
</dbReference>
<feature type="non-terminal residue" evidence="2">
    <location>
        <position position="1"/>
    </location>
</feature>
<feature type="domain" description="Protein-arginine deiminase (PAD) central" evidence="1">
    <location>
        <begin position="7"/>
        <end position="59"/>
    </location>
</feature>
<dbReference type="Gene3D" id="2.60.40.1700">
    <property type="entry name" value="Protein-arginine deiminase, central domain"/>
    <property type="match status" value="1"/>
</dbReference>
<evidence type="ECO:0000313" key="2">
    <source>
        <dbReference type="EMBL" id="KAL0191594.1"/>
    </source>
</evidence>
<dbReference type="SUPFAM" id="SSF110083">
    <property type="entry name" value="Peptidylarginine deiminase Pad4, middle domain"/>
    <property type="match status" value="1"/>
</dbReference>
<reference evidence="2 3" key="1">
    <citation type="submission" date="2024-05" db="EMBL/GenBank/DDBJ databases">
        <title>Genome sequencing and assembly of Indian major carp, Cirrhinus mrigala (Hamilton, 1822).</title>
        <authorList>
            <person name="Mohindra V."/>
            <person name="Chowdhury L.M."/>
            <person name="Lal K."/>
            <person name="Jena J.K."/>
        </authorList>
    </citation>
    <scope>NUCLEOTIDE SEQUENCE [LARGE SCALE GENOMIC DNA]</scope>
    <source>
        <strain evidence="2">CM1030</strain>
        <tissue evidence="2">Blood</tissue>
    </source>
</reference>
<dbReference type="AlphaFoldDB" id="A0ABD0QZD2"/>
<name>A0ABD0QZD2_CIRMR</name>
<feature type="non-terminal residue" evidence="2">
    <location>
        <position position="63"/>
    </location>
</feature>
<dbReference type="InterPro" id="IPR036556">
    <property type="entry name" value="PAD_central_sf"/>
</dbReference>
<proteinExistence type="predicted"/>
<gene>
    <name evidence="2" type="ORF">M9458_014292</name>
</gene>
<protein>
    <recommendedName>
        <fullName evidence="1">Protein-arginine deiminase (PAD) central domain-containing protein</fullName>
    </recommendedName>
</protein>
<organism evidence="2 3">
    <name type="scientific">Cirrhinus mrigala</name>
    <name type="common">Mrigala</name>
    <dbReference type="NCBI Taxonomy" id="683832"/>
    <lineage>
        <taxon>Eukaryota</taxon>
        <taxon>Metazoa</taxon>
        <taxon>Chordata</taxon>
        <taxon>Craniata</taxon>
        <taxon>Vertebrata</taxon>
        <taxon>Euteleostomi</taxon>
        <taxon>Actinopterygii</taxon>
        <taxon>Neopterygii</taxon>
        <taxon>Teleostei</taxon>
        <taxon>Ostariophysi</taxon>
        <taxon>Cypriniformes</taxon>
        <taxon>Cyprinidae</taxon>
        <taxon>Labeoninae</taxon>
        <taxon>Labeonini</taxon>
        <taxon>Cirrhinus</taxon>
    </lineage>
</organism>
<accession>A0ABD0QZD2</accession>
<dbReference type="EMBL" id="JAMKFB020000006">
    <property type="protein sequence ID" value="KAL0191594.1"/>
    <property type="molecule type" value="Genomic_DNA"/>
</dbReference>
<dbReference type="Pfam" id="PF08527">
    <property type="entry name" value="PAD_M"/>
    <property type="match status" value="1"/>
</dbReference>
<keyword evidence="3" id="KW-1185">Reference proteome</keyword>
<dbReference type="Proteomes" id="UP001529510">
    <property type="component" value="Unassembled WGS sequence"/>
</dbReference>
<evidence type="ECO:0000259" key="1">
    <source>
        <dbReference type="Pfam" id="PF08527"/>
    </source>
</evidence>